<feature type="domain" description="C2H2-type" evidence="1">
    <location>
        <begin position="32"/>
        <end position="62"/>
    </location>
</feature>
<feature type="domain" description="C2H2-type" evidence="1">
    <location>
        <begin position="4"/>
        <end position="31"/>
    </location>
</feature>
<dbReference type="Proteomes" id="UP000008820">
    <property type="component" value="Chromosome 2"/>
</dbReference>
<sequence length="886" mass="103342">MAEIKCEFCIAVFSDIERFIFHTRVHKDRKCFKCAIPDCELRFKSFESFKKHLRQRHALLKSRRIFRCSLRSCDFVENSVKLMAKHVAKHLDAGNPVFCPFGCQTRKPFVTVNSMRIHNMYFHRNENVQEKFRKNSASEENAESSPFEMVESSGSFERAVSSPMDEKPIKNSETIFNIFGTLFLKLLSKNHVTERSIQEIVQALGEAAVEQNSYLLNSSTSLVNEIHLEQTSSEKYSLEDLGQKLCKFNIFDAMFGTTGIFRSPYMRKKYYRENYSFVSPNRISLQKNNEHKDSFYYYVPILDTLTAMLNDPKVYNAVFRSKPKSPGYLSDYDDGQKFKTSTFFSDKTLNIFLYQDAAEMVVNAIGNATSRYKLLCMYMVIGNLDPHLRCKTENVQLVLLCKNKDFSYFGSNCIFRRLIEDLKILEDDGILIHGGGFPERVRGSLFTTLNDNLGAHQIGGLVENFSTSSYFCRTCYIEHTSFRIDCLHTAELRTPDTHIIDVKTIENDPSSIPFRGVKAKCIFDELKYFEMFDFGAAPCVAHDLFEGWVNNDLFLILKRLSKEQHLSALYIEGRINEVCKKLKLDTKITIDFTRKSKTFKARAIDIWHIVQIIPLIFLKKTVNYEDPLMSMLMLIKNITDIITCTIVSEKQIHLLRSLITEYMEYRKTEFDTPLRPKHHFTTHYPRIIWWLGPLMSYCTLFCERKHCFFKRALRSTLNFKNVVKFCAEQHQYYQGLLGQETSRFERQFVVSKYVESYEDLPEPMKEDLKEYGLISNTALYAEEASYYGYNYKANDYLFLEHDKFGQRFYVIELQLLIFDQLSEQVTIFGKKRSVLQAPEKGLMEINSEPGTYVGRNISEFVDRVPLKSFCENNKNHLFIQHAIPLI</sequence>
<protein>
    <recommendedName>
        <fullName evidence="1">C2H2-type domain-containing protein</fullName>
    </recommendedName>
</protein>
<dbReference type="InterPro" id="IPR013087">
    <property type="entry name" value="Znf_C2H2_type"/>
</dbReference>
<evidence type="ECO:0000313" key="2">
    <source>
        <dbReference type="EnsemblMetazoa" id="AAEL021293-PA"/>
    </source>
</evidence>
<name>A0A6I8U2D5_AEDAE</name>
<gene>
    <name evidence="2" type="primary">110676326</name>
</gene>
<dbReference type="PROSITE" id="PS00028">
    <property type="entry name" value="ZINC_FINGER_C2H2_1"/>
    <property type="match status" value="2"/>
</dbReference>
<evidence type="ECO:0000313" key="3">
    <source>
        <dbReference type="Proteomes" id="UP000008820"/>
    </source>
</evidence>
<dbReference type="OrthoDB" id="7961282at2759"/>
<keyword evidence="3" id="KW-1185">Reference proteome</keyword>
<dbReference type="AlphaFoldDB" id="A0A6I8U2D5"/>
<accession>A0A6I8U2D5</accession>
<dbReference type="SMART" id="SM00355">
    <property type="entry name" value="ZnF_C2H2"/>
    <property type="match status" value="4"/>
</dbReference>
<dbReference type="InterPro" id="IPR036236">
    <property type="entry name" value="Znf_C2H2_sf"/>
</dbReference>
<dbReference type="PROSITE" id="PS50157">
    <property type="entry name" value="ZINC_FINGER_C2H2_2"/>
    <property type="match status" value="2"/>
</dbReference>
<dbReference type="InParanoid" id="A0A6I8U2D5"/>
<dbReference type="EnsemblMetazoa" id="AAEL021293-RA">
    <property type="protein sequence ID" value="AAEL021293-PA"/>
    <property type="gene ID" value="AAEL021293"/>
</dbReference>
<dbReference type="Gene3D" id="3.30.160.60">
    <property type="entry name" value="Classic Zinc Finger"/>
    <property type="match status" value="1"/>
</dbReference>
<organism evidence="2 3">
    <name type="scientific">Aedes aegypti</name>
    <name type="common">Yellowfever mosquito</name>
    <name type="synonym">Culex aegypti</name>
    <dbReference type="NCBI Taxonomy" id="7159"/>
    <lineage>
        <taxon>Eukaryota</taxon>
        <taxon>Metazoa</taxon>
        <taxon>Ecdysozoa</taxon>
        <taxon>Arthropoda</taxon>
        <taxon>Hexapoda</taxon>
        <taxon>Insecta</taxon>
        <taxon>Pterygota</taxon>
        <taxon>Neoptera</taxon>
        <taxon>Endopterygota</taxon>
        <taxon>Diptera</taxon>
        <taxon>Nematocera</taxon>
        <taxon>Culicoidea</taxon>
        <taxon>Culicidae</taxon>
        <taxon>Culicinae</taxon>
        <taxon>Aedini</taxon>
        <taxon>Aedes</taxon>
        <taxon>Stegomyia</taxon>
    </lineage>
</organism>
<reference evidence="2 3" key="1">
    <citation type="submission" date="2017-06" db="EMBL/GenBank/DDBJ databases">
        <title>Aedes aegypti genome working group (AGWG) sequencing and assembly.</title>
        <authorList>
            <consortium name="Aedes aegypti Genome Working Group (AGWG)"/>
            <person name="Matthews B.J."/>
        </authorList>
    </citation>
    <scope>NUCLEOTIDE SEQUENCE [LARGE SCALE GENOMIC DNA]</scope>
    <source>
        <strain evidence="2 3">LVP_AGWG</strain>
    </source>
</reference>
<proteinExistence type="predicted"/>
<dbReference type="SUPFAM" id="SSF57667">
    <property type="entry name" value="beta-beta-alpha zinc fingers"/>
    <property type="match status" value="1"/>
</dbReference>
<evidence type="ECO:0000259" key="1">
    <source>
        <dbReference type="PROSITE" id="PS50157"/>
    </source>
</evidence>
<reference evidence="2" key="2">
    <citation type="submission" date="2020-05" db="UniProtKB">
        <authorList>
            <consortium name="EnsemblMetazoa"/>
        </authorList>
    </citation>
    <scope>IDENTIFICATION</scope>
    <source>
        <strain evidence="2">LVP_AGWG</strain>
    </source>
</reference>